<reference evidence="2" key="2">
    <citation type="submission" date="2019-02" db="EMBL/GenBank/DDBJ databases">
        <title>Granulicella sibirica sp. nov., a psychrotolerant acidobacterium isolated from an organic soil layer in forested tundra, West Siberia.</title>
        <authorList>
            <person name="Oshkin I.Y."/>
            <person name="Kulichevskaya I.S."/>
            <person name="Rijpstra W.I.C."/>
            <person name="Sinninghe Damste J.S."/>
            <person name="Rakitin A.L."/>
            <person name="Ravin N.V."/>
            <person name="Dedysh S.N."/>
        </authorList>
    </citation>
    <scope>NUCLEOTIDE SEQUENCE [LARGE SCALE GENOMIC DNA]</scope>
    <source>
        <strain evidence="2">AF10</strain>
    </source>
</reference>
<accession>A0A4Q0T2Y4</accession>
<comment type="caution">
    <text evidence="1">The sequence shown here is derived from an EMBL/GenBank/DDBJ whole genome shotgun (WGS) entry which is preliminary data.</text>
</comment>
<evidence type="ECO:0000313" key="1">
    <source>
        <dbReference type="EMBL" id="RXH55891.1"/>
    </source>
</evidence>
<dbReference type="GO" id="GO:0004645">
    <property type="term" value="F:1,4-alpha-oligoglucan phosphorylase activity"/>
    <property type="evidence" value="ECO:0007669"/>
    <property type="project" value="InterPro"/>
</dbReference>
<protein>
    <submittedName>
        <fullName evidence="1">Glycogen phosphorylase</fullName>
    </submittedName>
</protein>
<dbReference type="EMBL" id="RDSM01000002">
    <property type="protein sequence ID" value="RXH55891.1"/>
    <property type="molecule type" value="Genomic_DNA"/>
</dbReference>
<reference evidence="1 2" key="1">
    <citation type="submission" date="2018-11" db="EMBL/GenBank/DDBJ databases">
        <authorList>
            <person name="Mardanov A.V."/>
            <person name="Ravin N.V."/>
            <person name="Dedysh S.N."/>
        </authorList>
    </citation>
    <scope>NUCLEOTIDE SEQUENCE [LARGE SCALE GENOMIC DNA]</scope>
    <source>
        <strain evidence="1 2">AF10</strain>
    </source>
</reference>
<dbReference type="InterPro" id="IPR011834">
    <property type="entry name" value="Agluc_phsphrylas"/>
</dbReference>
<dbReference type="InterPro" id="IPR052182">
    <property type="entry name" value="Glycogen/Maltodextrin_Phosph"/>
</dbReference>
<dbReference type="GO" id="GO:0005975">
    <property type="term" value="P:carbohydrate metabolic process"/>
    <property type="evidence" value="ECO:0007669"/>
    <property type="project" value="InterPro"/>
</dbReference>
<evidence type="ECO:0000313" key="2">
    <source>
        <dbReference type="Proteomes" id="UP000289437"/>
    </source>
</evidence>
<gene>
    <name evidence="1" type="ORF">GRAN_2748</name>
</gene>
<keyword evidence="2" id="KW-1185">Reference proteome</keyword>
<sequence length="276" mass="31265">MIFLSDYDMRLAQDLVAGIDLWINTPRRPWEACGTSGMKILANGGLNFSELDGWWAEAYDSGVGWAIGDRREHGEDLAWDATEAQEMYSILENEIIPMFYERSGGKTPSRWIARVRESMARLTPEFSASRTIRDYTVSYYLPAALSYKSRSEDGQRLAQSIVAWKMDIEKHWESLRFGRTTTEHHSGQRSFRIEVFVGSLSPDSIRVELYADAHDQTVGALHPMDRCGDCESSVGSLVYLSTISATRPVTDYTARIVPFHPGAVLPLEAPQFLWQR</sequence>
<dbReference type="Proteomes" id="UP000289437">
    <property type="component" value="Unassembled WGS sequence"/>
</dbReference>
<proteinExistence type="predicted"/>
<name>A0A4Q0T2Y4_9BACT</name>
<dbReference type="PANTHER" id="PTHR42655:SF1">
    <property type="entry name" value="GLYCOGEN PHOSPHORYLASE"/>
    <property type="match status" value="1"/>
</dbReference>
<dbReference type="PANTHER" id="PTHR42655">
    <property type="entry name" value="GLYCOGEN PHOSPHORYLASE"/>
    <property type="match status" value="1"/>
</dbReference>
<dbReference type="NCBIfam" id="TIGR02094">
    <property type="entry name" value="more_P_ylases"/>
    <property type="match status" value="1"/>
</dbReference>
<dbReference type="Gene3D" id="3.40.50.2000">
    <property type="entry name" value="Glycogen Phosphorylase B"/>
    <property type="match status" value="1"/>
</dbReference>
<dbReference type="GO" id="GO:0030170">
    <property type="term" value="F:pyridoxal phosphate binding"/>
    <property type="evidence" value="ECO:0007669"/>
    <property type="project" value="InterPro"/>
</dbReference>
<organism evidence="1 2">
    <name type="scientific">Granulicella sibirica</name>
    <dbReference type="NCBI Taxonomy" id="2479048"/>
    <lineage>
        <taxon>Bacteria</taxon>
        <taxon>Pseudomonadati</taxon>
        <taxon>Acidobacteriota</taxon>
        <taxon>Terriglobia</taxon>
        <taxon>Terriglobales</taxon>
        <taxon>Acidobacteriaceae</taxon>
        <taxon>Granulicella</taxon>
    </lineage>
</organism>
<dbReference type="AlphaFoldDB" id="A0A4Q0T2Y4"/>
<dbReference type="SUPFAM" id="SSF53756">
    <property type="entry name" value="UDP-Glycosyltransferase/glycogen phosphorylase"/>
    <property type="match status" value="1"/>
</dbReference>